<dbReference type="InterPro" id="IPR018247">
    <property type="entry name" value="EF_Hand_1_Ca_BS"/>
</dbReference>
<accession>A0A371BH37</accession>
<evidence type="ECO:0000313" key="3">
    <source>
        <dbReference type="EMBL" id="RDV06817.1"/>
    </source>
</evidence>
<sequence>MRKLLAGAGIALIASSLGYWFWQSWAAADLIIPRPPPEEPAPLELPVAGKDAPAFGAPPPEPPKATKLSREEVRFNRYDRNRDELVSRIEMMSSRTKDFKKLDRDGNNLLSFEEWAAATGERFAGADSNRDNLLTRKEFLSTRPKKTAKPNCRC</sequence>
<dbReference type="SUPFAM" id="SSF47473">
    <property type="entry name" value="EF-hand"/>
    <property type="match status" value="1"/>
</dbReference>
<dbReference type="Proteomes" id="UP000263833">
    <property type="component" value="Unassembled WGS sequence"/>
</dbReference>
<feature type="domain" description="EF-hand" evidence="2">
    <location>
        <begin position="97"/>
        <end position="116"/>
    </location>
</feature>
<dbReference type="AlphaFoldDB" id="A0A371BH37"/>
<organism evidence="3 4">
    <name type="scientific">Sphingorhabdus pulchriflava</name>
    <dbReference type="NCBI Taxonomy" id="2292257"/>
    <lineage>
        <taxon>Bacteria</taxon>
        <taxon>Pseudomonadati</taxon>
        <taxon>Pseudomonadota</taxon>
        <taxon>Alphaproteobacteria</taxon>
        <taxon>Sphingomonadales</taxon>
        <taxon>Sphingomonadaceae</taxon>
        <taxon>Sphingorhabdus</taxon>
    </lineage>
</organism>
<comment type="caution">
    <text evidence="3">The sequence shown here is derived from an EMBL/GenBank/DDBJ whole genome shotgun (WGS) entry which is preliminary data.</text>
</comment>
<evidence type="ECO:0000313" key="4">
    <source>
        <dbReference type="Proteomes" id="UP000263833"/>
    </source>
</evidence>
<keyword evidence="4" id="KW-1185">Reference proteome</keyword>
<reference evidence="4" key="1">
    <citation type="submission" date="2018-08" db="EMBL/GenBank/DDBJ databases">
        <authorList>
            <person name="Kim S.-J."/>
            <person name="Jung G.-Y."/>
        </authorList>
    </citation>
    <scope>NUCLEOTIDE SEQUENCE [LARGE SCALE GENOMIC DNA]</scope>
    <source>
        <strain evidence="4">GY_G</strain>
    </source>
</reference>
<dbReference type="GO" id="GO:0005509">
    <property type="term" value="F:calcium ion binding"/>
    <property type="evidence" value="ECO:0007669"/>
    <property type="project" value="InterPro"/>
</dbReference>
<dbReference type="Pfam" id="PF13202">
    <property type="entry name" value="EF-hand_5"/>
    <property type="match status" value="1"/>
</dbReference>
<proteinExistence type="predicted"/>
<dbReference type="InterPro" id="IPR002048">
    <property type="entry name" value="EF_hand_dom"/>
</dbReference>
<name>A0A371BH37_9SPHN</name>
<evidence type="ECO:0000259" key="2">
    <source>
        <dbReference type="Pfam" id="PF13202"/>
    </source>
</evidence>
<dbReference type="RefSeq" id="WP_115548364.1">
    <property type="nucleotide sequence ID" value="NZ_QRGP01000001.1"/>
</dbReference>
<gene>
    <name evidence="3" type="ORF">DXH95_05290</name>
</gene>
<evidence type="ECO:0000256" key="1">
    <source>
        <dbReference type="SAM" id="MobiDB-lite"/>
    </source>
</evidence>
<dbReference type="EMBL" id="QRGP01000001">
    <property type="protein sequence ID" value="RDV06817.1"/>
    <property type="molecule type" value="Genomic_DNA"/>
</dbReference>
<dbReference type="InterPro" id="IPR011992">
    <property type="entry name" value="EF-hand-dom_pair"/>
</dbReference>
<feature type="region of interest" description="Disordered" evidence="1">
    <location>
        <begin position="38"/>
        <end position="68"/>
    </location>
</feature>
<dbReference type="PROSITE" id="PS00018">
    <property type="entry name" value="EF_HAND_1"/>
    <property type="match status" value="1"/>
</dbReference>
<dbReference type="OrthoDB" id="7391686at2"/>
<dbReference type="Gene3D" id="1.10.238.10">
    <property type="entry name" value="EF-hand"/>
    <property type="match status" value="1"/>
</dbReference>
<protein>
    <recommendedName>
        <fullName evidence="2">EF-hand domain-containing protein</fullName>
    </recommendedName>
</protein>